<dbReference type="EMBL" id="GISG01231894">
    <property type="protein sequence ID" value="MBA4666533.1"/>
    <property type="molecule type" value="Transcribed_RNA"/>
</dbReference>
<dbReference type="AlphaFoldDB" id="A0A7C9AHN2"/>
<sequence length="101" mass="11753">MKPISHSRIPSSPDVWSLPESTISTTRNIAQHSVKKKLIDTQPMYRFNIRRVMMRFAESTTREILRFMVGYYQIGSTHPLCLMNKKIASLHINIICYNLAK</sequence>
<reference evidence="1" key="2">
    <citation type="submission" date="2020-07" db="EMBL/GenBank/DDBJ databases">
        <authorList>
            <person name="Vera ALvarez R."/>
            <person name="Arias-Moreno D.M."/>
            <person name="Jimenez-Jacinto V."/>
            <person name="Jimenez-Bremont J.F."/>
            <person name="Swaminathan K."/>
            <person name="Moose S.P."/>
            <person name="Guerrero-Gonzalez M.L."/>
            <person name="Marino-Ramirez L."/>
            <person name="Landsman D."/>
            <person name="Rodriguez-Kessler M."/>
            <person name="Delgado-Sanchez P."/>
        </authorList>
    </citation>
    <scope>NUCLEOTIDE SEQUENCE</scope>
    <source>
        <tissue evidence="1">Cladode</tissue>
    </source>
</reference>
<organism evidence="1">
    <name type="scientific">Opuntia streptacantha</name>
    <name type="common">Prickly pear cactus</name>
    <name type="synonym">Opuntia cardona</name>
    <dbReference type="NCBI Taxonomy" id="393608"/>
    <lineage>
        <taxon>Eukaryota</taxon>
        <taxon>Viridiplantae</taxon>
        <taxon>Streptophyta</taxon>
        <taxon>Embryophyta</taxon>
        <taxon>Tracheophyta</taxon>
        <taxon>Spermatophyta</taxon>
        <taxon>Magnoliopsida</taxon>
        <taxon>eudicotyledons</taxon>
        <taxon>Gunneridae</taxon>
        <taxon>Pentapetalae</taxon>
        <taxon>Caryophyllales</taxon>
        <taxon>Cactineae</taxon>
        <taxon>Cactaceae</taxon>
        <taxon>Opuntioideae</taxon>
        <taxon>Opuntia</taxon>
    </lineage>
</organism>
<proteinExistence type="predicted"/>
<protein>
    <submittedName>
        <fullName evidence="1">Uncharacterized protein</fullName>
    </submittedName>
</protein>
<reference evidence="1" key="1">
    <citation type="journal article" date="2013" name="J. Plant Res.">
        <title>Effect of fungi and light on seed germination of three Opuntia species from semiarid lands of central Mexico.</title>
        <authorList>
            <person name="Delgado-Sanchez P."/>
            <person name="Jimenez-Bremont J.F."/>
            <person name="Guerrero-Gonzalez Mde L."/>
            <person name="Flores J."/>
        </authorList>
    </citation>
    <scope>NUCLEOTIDE SEQUENCE</scope>
    <source>
        <tissue evidence="1">Cladode</tissue>
    </source>
</reference>
<accession>A0A7C9AHN2</accession>
<evidence type="ECO:0000313" key="1">
    <source>
        <dbReference type="EMBL" id="MBA4666533.1"/>
    </source>
</evidence>
<name>A0A7C9AHN2_OPUST</name>